<evidence type="ECO:0000313" key="5">
    <source>
        <dbReference type="Proteomes" id="UP001500466"/>
    </source>
</evidence>
<dbReference type="InterPro" id="IPR016181">
    <property type="entry name" value="Acyl_CoA_acyltransferase"/>
</dbReference>
<protein>
    <submittedName>
        <fullName evidence="4">GNAT family N-acetyltransferase</fullName>
    </submittedName>
</protein>
<evidence type="ECO:0000256" key="1">
    <source>
        <dbReference type="ARBA" id="ARBA00022679"/>
    </source>
</evidence>
<dbReference type="Gene3D" id="3.40.630.30">
    <property type="match status" value="1"/>
</dbReference>
<evidence type="ECO:0000256" key="2">
    <source>
        <dbReference type="ARBA" id="ARBA00023315"/>
    </source>
</evidence>
<dbReference type="PANTHER" id="PTHR43420">
    <property type="entry name" value="ACETYLTRANSFERASE"/>
    <property type="match status" value="1"/>
</dbReference>
<reference evidence="5" key="1">
    <citation type="journal article" date="2019" name="Int. J. Syst. Evol. Microbiol.">
        <title>The Global Catalogue of Microorganisms (GCM) 10K type strain sequencing project: providing services to taxonomists for standard genome sequencing and annotation.</title>
        <authorList>
            <consortium name="The Broad Institute Genomics Platform"/>
            <consortium name="The Broad Institute Genome Sequencing Center for Infectious Disease"/>
            <person name="Wu L."/>
            <person name="Ma J."/>
        </authorList>
    </citation>
    <scope>NUCLEOTIDE SEQUENCE [LARGE SCALE GENOMIC DNA]</scope>
    <source>
        <strain evidence="5">JCM 17986</strain>
    </source>
</reference>
<dbReference type="CDD" id="cd04301">
    <property type="entry name" value="NAT_SF"/>
    <property type="match status" value="1"/>
</dbReference>
<dbReference type="InterPro" id="IPR056935">
    <property type="entry name" value="Rv0428c-like_C"/>
</dbReference>
<sequence>MSVRRRLSPEGAPPQFGDVVGVLDAWSAGVLTITRKDGSITRVDEHTLVAGKVVPPVPARGPAALPVELLQAAADRAWPAFEYAALGGWRLRAAGGFTARANSVLALDEPGLPFDAALAEAERWYADRGLPCLFQTVDGDAEDRALAALGWTPVRAALFRTGRLAAARDRLDAVDDSRVELSGTFDDAWMSLYRRVDDLSPEVRHVLAGPPGTLFAQIRDAATGATVAIGRCAIEVGGDAGPGPGRRLAGFAAVEVDPAHRRQGLARAIMKALTAEALDAGATTGWLQVEPDNDPAIALYDALGFADHHRYHYRQPPQA</sequence>
<evidence type="ECO:0000313" key="4">
    <source>
        <dbReference type="EMBL" id="GAA4964007.1"/>
    </source>
</evidence>
<comment type="caution">
    <text evidence="4">The sequence shown here is derived from an EMBL/GenBank/DDBJ whole genome shotgun (WGS) entry which is preliminary data.</text>
</comment>
<dbReference type="Proteomes" id="UP001500466">
    <property type="component" value="Unassembled WGS sequence"/>
</dbReference>
<gene>
    <name evidence="4" type="ORF">GCM10023205_30000</name>
</gene>
<dbReference type="InterPro" id="IPR000182">
    <property type="entry name" value="GNAT_dom"/>
</dbReference>
<name>A0ABP9H8M4_9ACTN</name>
<dbReference type="PANTHER" id="PTHR43420:SF44">
    <property type="entry name" value="ACETYLTRANSFERASE YPEA"/>
    <property type="match status" value="1"/>
</dbReference>
<keyword evidence="1" id="KW-0808">Transferase</keyword>
<organism evidence="4 5">
    <name type="scientific">Yinghuangia aomiensis</name>
    <dbReference type="NCBI Taxonomy" id="676205"/>
    <lineage>
        <taxon>Bacteria</taxon>
        <taxon>Bacillati</taxon>
        <taxon>Actinomycetota</taxon>
        <taxon>Actinomycetes</taxon>
        <taxon>Kitasatosporales</taxon>
        <taxon>Streptomycetaceae</taxon>
        <taxon>Yinghuangia</taxon>
    </lineage>
</organism>
<keyword evidence="2" id="KW-0012">Acyltransferase</keyword>
<keyword evidence="5" id="KW-1185">Reference proteome</keyword>
<dbReference type="Pfam" id="PF24553">
    <property type="entry name" value="Rv0428c_C"/>
    <property type="match status" value="1"/>
</dbReference>
<dbReference type="EMBL" id="BAABHS010000009">
    <property type="protein sequence ID" value="GAA4964007.1"/>
    <property type="molecule type" value="Genomic_DNA"/>
</dbReference>
<accession>A0ABP9H8M4</accession>
<dbReference type="SUPFAM" id="SSF55729">
    <property type="entry name" value="Acyl-CoA N-acyltransferases (Nat)"/>
    <property type="match status" value="1"/>
</dbReference>
<evidence type="ECO:0000259" key="3">
    <source>
        <dbReference type="PROSITE" id="PS51186"/>
    </source>
</evidence>
<dbReference type="PROSITE" id="PS51186">
    <property type="entry name" value="GNAT"/>
    <property type="match status" value="1"/>
</dbReference>
<dbReference type="InterPro" id="IPR050680">
    <property type="entry name" value="YpeA/RimI_acetyltransf"/>
</dbReference>
<proteinExistence type="predicted"/>
<feature type="domain" description="N-acetyltransferase" evidence="3">
    <location>
        <begin position="179"/>
        <end position="319"/>
    </location>
</feature>